<dbReference type="Proteomes" id="UP001595756">
    <property type="component" value="Unassembled WGS sequence"/>
</dbReference>
<evidence type="ECO:0000313" key="2">
    <source>
        <dbReference type="EMBL" id="MFC4297439.1"/>
    </source>
</evidence>
<protein>
    <submittedName>
        <fullName evidence="2">VOC family protein</fullName>
    </submittedName>
</protein>
<evidence type="ECO:0000259" key="1">
    <source>
        <dbReference type="Pfam" id="PF13468"/>
    </source>
</evidence>
<accession>A0ABV8RX48</accession>
<sequence>MMLNNLDHFMYAGTSLEDLAARFAALTGVAPRQGGRHPTLGTRNSLVGTGTSIYLELIAPDPASDVRSEMRIGLETLPRPQLHRFIMRCTSGDFPALAKAYRAAGIEAPVHDLQRITPEGQTIRWRLMIPETNAYGLFAPFFIDWLDTPHPSTRLPADVEVLACEAGHPQAARLATLWQGLGVDISLRSADAPYMRVLLKTPQGEVALTSSRP</sequence>
<proteinExistence type="predicted"/>
<dbReference type="RefSeq" id="WP_376811982.1">
    <property type="nucleotide sequence ID" value="NZ_JBHSDY010000002.1"/>
</dbReference>
<keyword evidence="3" id="KW-1185">Reference proteome</keyword>
<comment type="caution">
    <text evidence="2">The sequence shown here is derived from an EMBL/GenBank/DDBJ whole genome shotgun (WGS) entry which is preliminary data.</text>
</comment>
<dbReference type="SUPFAM" id="SSF54593">
    <property type="entry name" value="Glyoxalase/Bleomycin resistance protein/Dihydroxybiphenyl dioxygenase"/>
    <property type="match status" value="1"/>
</dbReference>
<dbReference type="InterPro" id="IPR025870">
    <property type="entry name" value="Glyoxalase-like_dom"/>
</dbReference>
<name>A0ABV8RX48_9BURK</name>
<organism evidence="2 3">
    <name type="scientific">Castellaniella hirudinis</name>
    <dbReference type="NCBI Taxonomy" id="1144617"/>
    <lineage>
        <taxon>Bacteria</taxon>
        <taxon>Pseudomonadati</taxon>
        <taxon>Pseudomonadota</taxon>
        <taxon>Betaproteobacteria</taxon>
        <taxon>Burkholderiales</taxon>
        <taxon>Alcaligenaceae</taxon>
        <taxon>Castellaniella</taxon>
    </lineage>
</organism>
<evidence type="ECO:0000313" key="3">
    <source>
        <dbReference type="Proteomes" id="UP001595756"/>
    </source>
</evidence>
<dbReference type="EMBL" id="JBHSDY010000002">
    <property type="protein sequence ID" value="MFC4297439.1"/>
    <property type="molecule type" value="Genomic_DNA"/>
</dbReference>
<gene>
    <name evidence="2" type="ORF">ACFO0J_05220</name>
</gene>
<reference evidence="3" key="1">
    <citation type="journal article" date="2019" name="Int. J. Syst. Evol. Microbiol.">
        <title>The Global Catalogue of Microorganisms (GCM) 10K type strain sequencing project: providing services to taxonomists for standard genome sequencing and annotation.</title>
        <authorList>
            <consortium name="The Broad Institute Genomics Platform"/>
            <consortium name="The Broad Institute Genome Sequencing Center for Infectious Disease"/>
            <person name="Wu L."/>
            <person name="Ma J."/>
        </authorList>
    </citation>
    <scope>NUCLEOTIDE SEQUENCE [LARGE SCALE GENOMIC DNA]</scope>
    <source>
        <strain evidence="3">CGMCC 1.19029</strain>
    </source>
</reference>
<dbReference type="Gene3D" id="3.10.180.10">
    <property type="entry name" value="2,3-Dihydroxybiphenyl 1,2-Dioxygenase, domain 1"/>
    <property type="match status" value="1"/>
</dbReference>
<dbReference type="Pfam" id="PF13468">
    <property type="entry name" value="Glyoxalase_3"/>
    <property type="match status" value="1"/>
</dbReference>
<dbReference type="InterPro" id="IPR029068">
    <property type="entry name" value="Glyas_Bleomycin-R_OHBP_Dase"/>
</dbReference>
<feature type="domain" description="Glyoxalase-like" evidence="1">
    <location>
        <begin position="6"/>
        <end position="181"/>
    </location>
</feature>